<sequence length="207" mass="24136">MNNNSLSARIAAQFYLNYQEQSFLPSLKPSLSSQELYQNLTGIMADHQVNISQREARNKLFIDMVIRGVCNYYRDHLILWHHVTTDDNFTQPMIPSYIVARRSPLQGKTVFDQPYLLLCEGQKGNFDDVWAVCLNKLVKVQRISQGEWTRTLFGIVSDGEIWQFSQLKGDLFIREPKNYKTAELSQLLAVMFHLFEKCQLQIISNFY</sequence>
<dbReference type="RefSeq" id="WP_265264254.1">
    <property type="nucleotide sequence ID" value="NZ_JAIHOM010000037.1"/>
</dbReference>
<dbReference type="EMBL" id="JAIHOM010000037">
    <property type="protein sequence ID" value="MCW6036482.1"/>
    <property type="molecule type" value="Genomic_DNA"/>
</dbReference>
<organism evidence="1 2">
    <name type="scientific">Spirulina subsalsa FACHB-351</name>
    <dbReference type="NCBI Taxonomy" id="234711"/>
    <lineage>
        <taxon>Bacteria</taxon>
        <taxon>Bacillati</taxon>
        <taxon>Cyanobacteriota</taxon>
        <taxon>Cyanophyceae</taxon>
        <taxon>Spirulinales</taxon>
        <taxon>Spirulinaceae</taxon>
        <taxon>Spirulina</taxon>
    </lineage>
</organism>
<proteinExistence type="predicted"/>
<gene>
    <name evidence="1" type="ORF">K4A83_09405</name>
</gene>
<accession>A0ABT3L4U8</accession>
<reference evidence="1 2" key="1">
    <citation type="submission" date="2021-08" db="EMBL/GenBank/DDBJ databases">
        <title>Draft genome sequence of Spirulina subsalsa with high tolerance to salinity and hype-accumulation of phycocyanin.</title>
        <authorList>
            <person name="Pei H."/>
            <person name="Jiang L."/>
        </authorList>
    </citation>
    <scope>NUCLEOTIDE SEQUENCE [LARGE SCALE GENOMIC DNA]</scope>
    <source>
        <strain evidence="1 2">FACHB-351</strain>
    </source>
</reference>
<evidence type="ECO:0000313" key="1">
    <source>
        <dbReference type="EMBL" id="MCW6036482.1"/>
    </source>
</evidence>
<dbReference type="Proteomes" id="UP001526426">
    <property type="component" value="Unassembled WGS sequence"/>
</dbReference>
<evidence type="ECO:0000313" key="2">
    <source>
        <dbReference type="Proteomes" id="UP001526426"/>
    </source>
</evidence>
<comment type="caution">
    <text evidence="1">The sequence shown here is derived from an EMBL/GenBank/DDBJ whole genome shotgun (WGS) entry which is preliminary data.</text>
</comment>
<protein>
    <submittedName>
        <fullName evidence="1">Uncharacterized protein</fullName>
    </submittedName>
</protein>
<keyword evidence="2" id="KW-1185">Reference proteome</keyword>
<name>A0ABT3L4U8_9CYAN</name>